<gene>
    <name evidence="2" type="ORF">GR212_34020</name>
</gene>
<dbReference type="RefSeq" id="WP_163993956.1">
    <property type="nucleotide sequence ID" value="NZ_WUEY01000033.1"/>
</dbReference>
<reference evidence="2 3" key="1">
    <citation type="submission" date="2019-12" db="EMBL/GenBank/DDBJ databases">
        <title>Rhizobium genotypes associated with high levels of biological nitrogen fixation by grain legumes in a temperate-maritime cropping system.</title>
        <authorList>
            <person name="Maluk M."/>
            <person name="Francesc Ferrando Molina F."/>
            <person name="Lopez Del Egido L."/>
            <person name="Lafos M."/>
            <person name="Langarica-Fuentes A."/>
            <person name="Gebre Yohannes G."/>
            <person name="Young M.W."/>
            <person name="Martin P."/>
            <person name="Gantlett R."/>
            <person name="Kenicer G."/>
            <person name="Hawes C."/>
            <person name="Begg G.S."/>
            <person name="Quilliam R.S."/>
            <person name="Squire G.R."/>
            <person name="Poole P.S."/>
            <person name="Young P.W."/>
            <person name="Iannetta P.M."/>
            <person name="James E.K."/>
        </authorList>
    </citation>
    <scope>NUCLEOTIDE SEQUENCE [LARGE SCALE GENOMIC DNA]</scope>
    <source>
        <strain evidence="2 3">JHI1118</strain>
    </source>
</reference>
<sequence>MTKLHVVTRGNRANPALLLIHALGTDHRFWDDVLPALTDSYYCITPDLQAAGSTPLPPKPVELEEHCADLAGVLTDLGIERAVFVGCAIGGMIAAALAARHPELAAGVVMTNPGVRNADEVKGVLRARVDQVRAEGMQALLPGAAERAFHGMPRDKRFDVYVERYAAQSAEGYALSVLGFLDIDIRADLPKVECPLLLIPGGNDTLMPADGAAIVASLVPEAETVRIEEAAHFIPFQAPERFLAILRPFLAEKADW</sequence>
<evidence type="ECO:0000313" key="2">
    <source>
        <dbReference type="EMBL" id="NEI74564.1"/>
    </source>
</evidence>
<dbReference type="GO" id="GO:0016787">
    <property type="term" value="F:hydrolase activity"/>
    <property type="evidence" value="ECO:0007669"/>
    <property type="project" value="UniProtKB-KW"/>
</dbReference>
<dbReference type="InterPro" id="IPR029058">
    <property type="entry name" value="AB_hydrolase_fold"/>
</dbReference>
<dbReference type="Pfam" id="PF00561">
    <property type="entry name" value="Abhydrolase_1"/>
    <property type="match status" value="1"/>
</dbReference>
<dbReference type="PANTHER" id="PTHR43798">
    <property type="entry name" value="MONOACYLGLYCEROL LIPASE"/>
    <property type="match status" value="1"/>
</dbReference>
<dbReference type="Proteomes" id="UP000483035">
    <property type="component" value="Unassembled WGS sequence"/>
</dbReference>
<dbReference type="AlphaFoldDB" id="A0A6L9UFZ7"/>
<protein>
    <submittedName>
        <fullName evidence="2">Alpha/beta fold hydrolase</fullName>
    </submittedName>
</protein>
<evidence type="ECO:0000259" key="1">
    <source>
        <dbReference type="Pfam" id="PF00561"/>
    </source>
</evidence>
<accession>A0A6L9UFZ7</accession>
<dbReference type="InterPro" id="IPR000073">
    <property type="entry name" value="AB_hydrolase_1"/>
</dbReference>
<dbReference type="EMBL" id="WUEY01000033">
    <property type="protein sequence ID" value="NEI74564.1"/>
    <property type="molecule type" value="Genomic_DNA"/>
</dbReference>
<dbReference type="InterPro" id="IPR050266">
    <property type="entry name" value="AB_hydrolase_sf"/>
</dbReference>
<keyword evidence="2" id="KW-0378">Hydrolase</keyword>
<comment type="caution">
    <text evidence="2">The sequence shown here is derived from an EMBL/GenBank/DDBJ whole genome shotgun (WGS) entry which is preliminary data.</text>
</comment>
<feature type="domain" description="AB hydrolase-1" evidence="1">
    <location>
        <begin position="15"/>
        <end position="239"/>
    </location>
</feature>
<name>A0A6L9UFZ7_9HYPH</name>
<dbReference type="Gene3D" id="3.40.50.1820">
    <property type="entry name" value="alpha/beta hydrolase"/>
    <property type="match status" value="1"/>
</dbReference>
<evidence type="ECO:0000313" key="3">
    <source>
        <dbReference type="Proteomes" id="UP000483035"/>
    </source>
</evidence>
<proteinExistence type="predicted"/>
<organism evidence="2 3">
    <name type="scientific">Rhizobium lusitanum</name>
    <dbReference type="NCBI Taxonomy" id="293958"/>
    <lineage>
        <taxon>Bacteria</taxon>
        <taxon>Pseudomonadati</taxon>
        <taxon>Pseudomonadota</taxon>
        <taxon>Alphaproteobacteria</taxon>
        <taxon>Hyphomicrobiales</taxon>
        <taxon>Rhizobiaceae</taxon>
        <taxon>Rhizobium/Agrobacterium group</taxon>
        <taxon>Rhizobium</taxon>
    </lineage>
</organism>
<dbReference type="SUPFAM" id="SSF53474">
    <property type="entry name" value="alpha/beta-Hydrolases"/>
    <property type="match status" value="1"/>
</dbReference>
<dbReference type="PRINTS" id="PR00111">
    <property type="entry name" value="ABHYDROLASE"/>
</dbReference>